<comment type="caution">
    <text evidence="2">The sequence shown here is derived from an EMBL/GenBank/DDBJ whole genome shotgun (WGS) entry which is preliminary data.</text>
</comment>
<sequence length="95" mass="10594">AEEITLTIGQAFDLAYRRFLESSGRELELKREIMVLQKRIAELENENTDLKQKIMLNPETNSNASTSSMSDSVDLLFSPPVPPRSSANVANQLIA</sequence>
<dbReference type="AlphaFoldDB" id="A0A8J2KZJ1"/>
<feature type="non-terminal residue" evidence="2">
    <location>
        <position position="1"/>
    </location>
</feature>
<dbReference type="EMBL" id="CAJVCH010527906">
    <property type="protein sequence ID" value="CAG7822952.1"/>
    <property type="molecule type" value="Genomic_DNA"/>
</dbReference>
<organism evidence="2 3">
    <name type="scientific">Allacma fusca</name>
    <dbReference type="NCBI Taxonomy" id="39272"/>
    <lineage>
        <taxon>Eukaryota</taxon>
        <taxon>Metazoa</taxon>
        <taxon>Ecdysozoa</taxon>
        <taxon>Arthropoda</taxon>
        <taxon>Hexapoda</taxon>
        <taxon>Collembola</taxon>
        <taxon>Symphypleona</taxon>
        <taxon>Sminthuridae</taxon>
        <taxon>Allacma</taxon>
    </lineage>
</organism>
<reference evidence="2" key="1">
    <citation type="submission" date="2021-06" db="EMBL/GenBank/DDBJ databases">
        <authorList>
            <person name="Hodson N. C."/>
            <person name="Mongue J. A."/>
            <person name="Jaron S. K."/>
        </authorList>
    </citation>
    <scope>NUCLEOTIDE SEQUENCE</scope>
</reference>
<protein>
    <submittedName>
        <fullName evidence="2">Uncharacterized protein</fullName>
    </submittedName>
</protein>
<evidence type="ECO:0000313" key="2">
    <source>
        <dbReference type="EMBL" id="CAG7822952.1"/>
    </source>
</evidence>
<feature type="region of interest" description="Disordered" evidence="1">
    <location>
        <begin position="52"/>
        <end position="95"/>
    </location>
</feature>
<dbReference type="OrthoDB" id="10057585at2759"/>
<dbReference type="Proteomes" id="UP000708208">
    <property type="component" value="Unassembled WGS sequence"/>
</dbReference>
<accession>A0A8J2KZJ1</accession>
<keyword evidence="3" id="KW-1185">Reference proteome</keyword>
<feature type="compositionally biased region" description="Low complexity" evidence="1">
    <location>
        <begin position="60"/>
        <end position="72"/>
    </location>
</feature>
<evidence type="ECO:0000313" key="3">
    <source>
        <dbReference type="Proteomes" id="UP000708208"/>
    </source>
</evidence>
<gene>
    <name evidence="2" type="ORF">AFUS01_LOCUS33192</name>
</gene>
<proteinExistence type="predicted"/>
<name>A0A8J2KZJ1_9HEXA</name>
<evidence type="ECO:0000256" key="1">
    <source>
        <dbReference type="SAM" id="MobiDB-lite"/>
    </source>
</evidence>
<feature type="compositionally biased region" description="Polar residues" evidence="1">
    <location>
        <begin position="85"/>
        <end position="95"/>
    </location>
</feature>